<sequence>MADMETDYLIVGAGAVGLAFADTLVAEDPDCTVTIVDRHAKPGGHWNDAYGFVALHQPSANYGVNSLAFPNEHIDTHGPNKGLFALASGSEVLAYFETVMSARLLPTGRVTYLPSHDFGGMDEDRRATVRPLFSGEEKTIKVRRKLVDATFYQTSVPSTHKRQFEVADGVDIAPPGGLLELWKRAEQPEHFVILGAGKTAMDTGVWLIENGVAPENISWVRPRESWLWNRKYTQPGADNLETSMSMQIAILEAAGQAQDGAELMRILGEQGYYLRIDESVEPEMFHFATISQGEVDILRKIENVIRMGRVTAIAPGKLVFAAGEAEVPRASLFIDCTASAVPLDVRRSKRPIFDGDTITLQPLHVPVVTFSAALAAFLETAFETDEEKNRFAMPGPLTDSPATFPYAQLVTMMNRGAWAQSPEIGKYLSQSRLDFGGPTLARLIAEGSPKLAVLGKFQQAIARHMPDLIRLGMQAKALHEQS</sequence>
<evidence type="ECO:0000313" key="2">
    <source>
        <dbReference type="Proteomes" id="UP000783253"/>
    </source>
</evidence>
<dbReference type="InterPro" id="IPR036188">
    <property type="entry name" value="FAD/NAD-bd_sf"/>
</dbReference>
<name>A0ABS7J140_9SPHN</name>
<protein>
    <submittedName>
        <fullName evidence="1">NAD(P)-binding protein</fullName>
    </submittedName>
</protein>
<organism evidence="1 2">
    <name type="scientific">Qipengyuania polymorpha</name>
    <dbReference type="NCBI Taxonomy" id="2867234"/>
    <lineage>
        <taxon>Bacteria</taxon>
        <taxon>Pseudomonadati</taxon>
        <taxon>Pseudomonadota</taxon>
        <taxon>Alphaproteobacteria</taxon>
        <taxon>Sphingomonadales</taxon>
        <taxon>Erythrobacteraceae</taxon>
        <taxon>Qipengyuania</taxon>
    </lineage>
</organism>
<dbReference type="SUPFAM" id="SSF51905">
    <property type="entry name" value="FAD/NAD(P)-binding domain"/>
    <property type="match status" value="2"/>
</dbReference>
<dbReference type="Pfam" id="PF13450">
    <property type="entry name" value="NAD_binding_8"/>
    <property type="match status" value="1"/>
</dbReference>
<dbReference type="Gene3D" id="3.50.50.60">
    <property type="entry name" value="FAD/NAD(P)-binding domain"/>
    <property type="match status" value="1"/>
</dbReference>
<evidence type="ECO:0000313" key="1">
    <source>
        <dbReference type="EMBL" id="MBX7459059.1"/>
    </source>
</evidence>
<reference evidence="1 2" key="1">
    <citation type="submission" date="2021-08" db="EMBL/GenBank/DDBJ databases">
        <title>Comparative Genomics Analysis of the Genus Qipengyuania Reveals Extensive Genetic Diversity and Metabolic Versatility, Including the Description of Fifteen Novel Species.</title>
        <authorList>
            <person name="Liu Y."/>
        </authorList>
    </citation>
    <scope>NUCLEOTIDE SEQUENCE [LARGE SCALE GENOMIC DNA]</scope>
    <source>
        <strain evidence="1 2">1NDH17</strain>
    </source>
</reference>
<proteinExistence type="predicted"/>
<dbReference type="EMBL" id="JAIGNK010000004">
    <property type="protein sequence ID" value="MBX7459059.1"/>
    <property type="molecule type" value="Genomic_DNA"/>
</dbReference>
<accession>A0ABS7J140</accession>
<gene>
    <name evidence="1" type="ORF">K3152_12435</name>
</gene>
<dbReference type="Proteomes" id="UP000783253">
    <property type="component" value="Unassembled WGS sequence"/>
</dbReference>
<comment type="caution">
    <text evidence="1">The sequence shown here is derived from an EMBL/GenBank/DDBJ whole genome shotgun (WGS) entry which is preliminary data.</text>
</comment>
<keyword evidence="2" id="KW-1185">Reference proteome</keyword>
<dbReference type="RefSeq" id="WP_221574460.1">
    <property type="nucleotide sequence ID" value="NZ_JAIGNK010000004.1"/>
</dbReference>